<feature type="domain" description="PI3K-RBD" evidence="36">
    <location>
        <begin position="435"/>
        <end position="523"/>
    </location>
</feature>
<dbReference type="CDD" id="cd07289">
    <property type="entry name" value="PX_PI3K_C2_alpha"/>
    <property type="match status" value="1"/>
</dbReference>
<keyword evidence="12" id="KW-0268">Exocytosis</keyword>
<evidence type="ECO:0000256" key="13">
    <source>
        <dbReference type="ARBA" id="ARBA00022490"/>
    </source>
</evidence>
<evidence type="ECO:0000256" key="11">
    <source>
        <dbReference type="ARBA" id="ARBA00022475"/>
    </source>
</evidence>
<comment type="similarity">
    <text evidence="7">Belongs to the PI3/PI4-kinase family. Type III PI4K subfamily.</text>
</comment>
<evidence type="ECO:0000256" key="12">
    <source>
        <dbReference type="ARBA" id="ARBA00022483"/>
    </source>
</evidence>
<comment type="subcellular location">
    <subcellularLocation>
        <location evidence="5">Cell membrane</location>
    </subcellularLocation>
    <subcellularLocation>
        <location evidence="4">Cytoplasmic vesicle</location>
        <location evidence="4">Clathrin-coated vesicle</location>
    </subcellularLocation>
    <subcellularLocation>
        <location evidence="6">Golgi apparatus</location>
        <location evidence="6">trans-Golgi network</location>
    </subcellularLocation>
    <subcellularLocation>
        <location evidence="3">Nucleus</location>
    </subcellularLocation>
</comment>
<evidence type="ECO:0000256" key="2">
    <source>
        <dbReference type="ARBA" id="ARBA00001946"/>
    </source>
</evidence>
<dbReference type="InterPro" id="IPR002420">
    <property type="entry name" value="PI3K-type_C2_dom"/>
</dbReference>
<dbReference type="FunFam" id="3.30.1010.10:FF:000001">
    <property type="entry name" value="Phosphatidylinositol 4-phosphate 3-kinase C2 domain-containing subunit beta"/>
    <property type="match status" value="1"/>
</dbReference>
<evidence type="ECO:0000256" key="10">
    <source>
        <dbReference type="ARBA" id="ARBA00012073"/>
    </source>
</evidence>
<dbReference type="Pfam" id="PF00787">
    <property type="entry name" value="PX"/>
    <property type="match status" value="1"/>
</dbReference>
<evidence type="ECO:0000256" key="6">
    <source>
        <dbReference type="ARBA" id="ARBA00004601"/>
    </source>
</evidence>
<dbReference type="InterPro" id="IPR042236">
    <property type="entry name" value="PI3K_accessory_sf"/>
</dbReference>
<evidence type="ECO:0000256" key="14">
    <source>
        <dbReference type="ARBA" id="ARBA00022553"/>
    </source>
</evidence>
<dbReference type="PROSITE" id="PS50290">
    <property type="entry name" value="PI3_4_KINASE_3"/>
    <property type="match status" value="1"/>
</dbReference>
<accession>A0A8C6Y501</accession>
<evidence type="ECO:0000259" key="34">
    <source>
        <dbReference type="PROSITE" id="PS50290"/>
    </source>
</evidence>
<dbReference type="GO" id="GO:0035091">
    <property type="term" value="F:phosphatidylinositol binding"/>
    <property type="evidence" value="ECO:0007669"/>
    <property type="project" value="InterPro"/>
</dbReference>
<feature type="compositionally biased region" description="Polar residues" evidence="31">
    <location>
        <begin position="13"/>
        <end position="22"/>
    </location>
</feature>
<evidence type="ECO:0000259" key="33">
    <source>
        <dbReference type="PROSITE" id="PS50195"/>
    </source>
</evidence>
<dbReference type="GO" id="GO:0043491">
    <property type="term" value="P:phosphatidylinositol 3-kinase/protein kinase B signal transduction"/>
    <property type="evidence" value="ECO:0007669"/>
    <property type="project" value="TreeGrafter"/>
</dbReference>
<dbReference type="SMART" id="SM00312">
    <property type="entry name" value="PX"/>
    <property type="match status" value="1"/>
</dbReference>
<evidence type="ECO:0000256" key="17">
    <source>
        <dbReference type="ARBA" id="ARBA00022741"/>
    </source>
</evidence>
<dbReference type="Gene3D" id="1.25.40.70">
    <property type="entry name" value="Phosphatidylinositol 3-kinase, accessory domain (PIK)"/>
    <property type="match status" value="1"/>
</dbReference>
<dbReference type="InterPro" id="IPR000341">
    <property type="entry name" value="PI3K_Ras-bd_dom"/>
</dbReference>
<dbReference type="FunFam" id="1.10.1070.11:FF:000003">
    <property type="entry name" value="Phosphatidylinositol 4-phosphate 3-kinase C2 domain-containing subunit beta"/>
    <property type="match status" value="1"/>
</dbReference>
<evidence type="ECO:0000256" key="20">
    <source>
        <dbReference type="ARBA" id="ARBA00022990"/>
    </source>
</evidence>
<comment type="catalytic activity">
    <reaction evidence="28">
        <text>a 1,2-diacyl-sn-glycero-3-phospho-(1D-myo-inositol 4-phosphate) + ATP = a 1,2-diacyl-sn-glycero-3-phospho-(1D-myo-inositol-3,4-bisphosphate) + ADP + H(+)</text>
        <dbReference type="Rhea" id="RHEA:18373"/>
        <dbReference type="ChEBI" id="CHEBI:15378"/>
        <dbReference type="ChEBI" id="CHEBI:30616"/>
        <dbReference type="ChEBI" id="CHEBI:57658"/>
        <dbReference type="ChEBI" id="CHEBI:58178"/>
        <dbReference type="ChEBI" id="CHEBI:456216"/>
        <dbReference type="EC" id="2.7.1.154"/>
    </reaction>
    <physiologicalReaction direction="left-to-right" evidence="28">
        <dbReference type="Rhea" id="RHEA:18374"/>
    </physiologicalReaction>
</comment>
<proteinExistence type="inferred from homology"/>
<evidence type="ECO:0000256" key="1">
    <source>
        <dbReference type="ARBA" id="ARBA00001913"/>
    </source>
</evidence>
<evidence type="ECO:0000256" key="16">
    <source>
        <dbReference type="ARBA" id="ARBA00022679"/>
    </source>
</evidence>
<dbReference type="InterPro" id="IPR000008">
    <property type="entry name" value="C2_dom"/>
</dbReference>
<feature type="compositionally biased region" description="Basic and acidic residues" evidence="31">
    <location>
        <begin position="327"/>
        <end position="338"/>
    </location>
</feature>
<keyword evidence="38" id="KW-1185">Reference proteome</keyword>
<dbReference type="GO" id="GO:0005942">
    <property type="term" value="C:phosphatidylinositol 3-kinase complex"/>
    <property type="evidence" value="ECO:0007669"/>
    <property type="project" value="TreeGrafter"/>
</dbReference>
<evidence type="ECO:0000256" key="8">
    <source>
        <dbReference type="ARBA" id="ARBA00012010"/>
    </source>
</evidence>
<dbReference type="OrthoDB" id="67688at2759"/>
<dbReference type="GO" id="GO:0005634">
    <property type="term" value="C:nucleus"/>
    <property type="evidence" value="ECO:0007669"/>
    <property type="project" value="UniProtKB-SubCell"/>
</dbReference>
<evidence type="ECO:0000256" key="28">
    <source>
        <dbReference type="ARBA" id="ARBA00029297"/>
    </source>
</evidence>
<dbReference type="FunFam" id="3.10.20.90:FF:000156">
    <property type="entry name" value="Phosphatidylinositol 4-phosphate 3-kinase C2 domain-containing subunit alpha"/>
    <property type="match status" value="1"/>
</dbReference>
<evidence type="ECO:0000256" key="22">
    <source>
        <dbReference type="ARBA" id="ARBA00023098"/>
    </source>
</evidence>
<dbReference type="InterPro" id="IPR042133">
    <property type="entry name" value="PX_PI3K_C2_alpha"/>
</dbReference>
<dbReference type="EC" id="2.7.1.154" evidence="9"/>
<dbReference type="SUPFAM" id="SSF64268">
    <property type="entry name" value="PX domain"/>
    <property type="match status" value="1"/>
</dbReference>
<dbReference type="PROSITE" id="PS50004">
    <property type="entry name" value="C2"/>
    <property type="match status" value="1"/>
</dbReference>
<sequence>MDICFHRMAQMSSSNEFKQRSSPVLDPARPKDVDKEEALQMEAEALAKMQKEKVVVDCRQKSDTLSYSWPCVQSCRKQDHDLMVFPESDGKKKVDDKLNSIDIDKLTCAELEKLLLEENLESHKPSTLSATQILGASSSQFYSHPVAQSGQWTSSLPGSSSNAGSSVYPVPSFNKQVGIFQNGFHPGVSTYQSTKPVYLCLPERSQYISYPLPFTSTFHPQGSVPMYHSTLTPEMAKVFDKIASTSEFQKNGKSKTDLEMTDAKPTISLPTSESSSDISKFDWLDLDPLSKPKVDNIDIFCNSEDGGKITNAKVVEDPWDAVLLEEKSPGKSHLERKLSGKSTSGATVTRSQSLNIRTAQLAKLQGQTSQTDNGTSSLPGENKLLKNVEWQNQEQAAFCDAIAKLRTKFPHTKHDTNLGFVLSPVMLQRNVSGENSSIKISIEIGGFQQPVTFTCDVSSPVELIIMQALCWVHDDLNDVDIGSYILKVCGQEEVLQNKHCVGSHEYIQNCRKWDTEIILQLLTNNIICRDLARTVDDDGTTIDLTKHLCHVEKLFRETIHSHSLEELLEAYHNQVDILLKNKNRFKAVEPVIKAVRKICYSLDGVETPAITAAVKNLRRKVNLPGNKSPEGSIISSDDTSKNPIGSLQSENPLQMSIDQLTSAVHALLQLHLNSYHSPSLSTPRTTKSTKEAWTATEHLQFTIFAAHGIPNNWVSVYEKYYLVCSLTHNGKDLFKPVQSKKVGTYKKFFYLIKWDELMLTCGTKLLHLWIPPQNLNTVSGVAHKKGNLMERIMLQVDFPSLPFDIIYKIPEAANSSTCNSIETLEKDSRERLLSIISKEGTYGLSRKDKAFLWEKRHYCYTHAGSLPKILASAPNWDLTNLPEIYLLLQQWPPLPPLTALELLNANFADQEVRTKAVQWIEAINDDELADILPQFVQALKYETYLDNSLVRFLLARALGNIRIAHYLYWLLKDTLHDTKHGIRYEHILGAFLSICGKSLREELERQSRLVQILGMVAEKVKQTSGSARQMVLQSGMERVQSFFLKNKCRLPLSPSLVAKELNVKACSYFSSNAVPLKIALVNADPLGEEINVMFKVGEDLRQDMLALQMIKIMDKIWLQEGLDLRMVMFKCLATGKDRGMVELVPASDTLRKIQVEYGVTGSFKDKPLAEWLRKYNPTEEEYEKASENFIYSCAGCCVATYVLGICDRHNDNIMLRSTGHMFHIDFGKFLGHAQMFGSFKRDRAPFVLTSDMAYVINGGEKPTIRFQLFVDLCCQAYNLIRKQANLFLNLLSLMMSSGLPELTGVQDLKYVQDALQPQTTDAEATIFFTRLIESSLGSVATKFNFFIHNLAQLCFSGLPSNDDPILSFSPKTYSLKQDSHIKEASVFTYHKRYNPDKYYIYVVRVLREGQTEPTFIFRTFDEFQELHNKLGILFPLWKLPGFPSKMVLGRTHVKDVAAKRKVELNSYIQSLMNASTDVSECDLVYTFFHPLPRDEKAEGIDGITRCTDVGPSSPTSGKVGGEVKLSISYRNKTLFIMVMHIKDLVTDDGADPNPYVKTYLLPDMHKTSKRKTKISRKTRNPTFNEMLVYSGYSKDTLKQRELQLSVLSAESLRENFFLGGITLSLKDFNLNKETVNWYRLAAAPYL</sequence>
<evidence type="ECO:0000256" key="7">
    <source>
        <dbReference type="ARBA" id="ARBA00006209"/>
    </source>
</evidence>
<keyword evidence="17" id="KW-0547">Nucleotide-binding</keyword>
<feature type="region of interest" description="Disordered" evidence="31">
    <location>
        <begin position="13"/>
        <end position="32"/>
    </location>
</feature>
<evidence type="ECO:0000256" key="3">
    <source>
        <dbReference type="ARBA" id="ARBA00004123"/>
    </source>
</evidence>
<dbReference type="SMART" id="SM00144">
    <property type="entry name" value="PI3K_rbd"/>
    <property type="match status" value="1"/>
</dbReference>
<dbReference type="CDD" id="cd05176">
    <property type="entry name" value="PI3Kc_C2_alpha"/>
    <property type="match status" value="1"/>
</dbReference>
<dbReference type="Gene3D" id="1.10.1070.11">
    <property type="entry name" value="Phosphatidylinositol 3-/4-kinase, catalytic domain"/>
    <property type="match status" value="1"/>
</dbReference>
<dbReference type="Pfam" id="PF00454">
    <property type="entry name" value="PI3_PI4_kinase"/>
    <property type="match status" value="1"/>
</dbReference>
<protein>
    <recommendedName>
        <fullName evidence="29">Phosphatidylinositol 4-phosphate 3-kinase C2 domain-containing subunit alpha</fullName>
        <ecNumber evidence="10">2.7.1.137</ecNumber>
        <ecNumber evidence="8">2.7.1.153</ecNumber>
        <ecNumber evidence="9">2.7.1.154</ecNumber>
    </recommendedName>
    <alternativeName>
        <fullName evidence="30">Phosphoinositide 3-kinase-C2-alpha</fullName>
    </alternativeName>
</protein>
<dbReference type="GO" id="GO:0006897">
    <property type="term" value="P:endocytosis"/>
    <property type="evidence" value="ECO:0007669"/>
    <property type="project" value="UniProtKB-KW"/>
</dbReference>
<keyword evidence="21" id="KW-0333">Golgi apparatus</keyword>
<dbReference type="SUPFAM" id="SSF56112">
    <property type="entry name" value="Protein kinase-like (PK-like)"/>
    <property type="match status" value="1"/>
</dbReference>
<evidence type="ECO:0000313" key="37">
    <source>
        <dbReference type="Ensembl" id="ENSNNAP00000024611.1"/>
    </source>
</evidence>
<dbReference type="InterPro" id="IPR015433">
    <property type="entry name" value="PI3/4_kinase"/>
</dbReference>
<dbReference type="InterPro" id="IPR016024">
    <property type="entry name" value="ARM-type_fold"/>
</dbReference>
<dbReference type="PANTHER" id="PTHR10048">
    <property type="entry name" value="PHOSPHATIDYLINOSITOL KINASE"/>
    <property type="match status" value="1"/>
</dbReference>
<dbReference type="InterPro" id="IPR000403">
    <property type="entry name" value="PI3/4_kinase_cat_dom"/>
</dbReference>
<dbReference type="PROSITE" id="PS51545">
    <property type="entry name" value="PIK_HELICAL"/>
    <property type="match status" value="1"/>
</dbReference>
<dbReference type="GeneTree" id="ENSGT00940000157813"/>
<feature type="compositionally biased region" description="Polar residues" evidence="31">
    <location>
        <begin position="340"/>
        <end position="350"/>
    </location>
</feature>
<keyword evidence="11" id="KW-1003">Cell membrane</keyword>
<reference evidence="37" key="1">
    <citation type="submission" date="2025-08" db="UniProtKB">
        <authorList>
            <consortium name="Ensembl"/>
        </authorList>
    </citation>
    <scope>IDENTIFICATION</scope>
</reference>
<keyword evidence="14" id="KW-0597">Phosphoprotein</keyword>
<evidence type="ECO:0000256" key="31">
    <source>
        <dbReference type="SAM" id="MobiDB-lite"/>
    </source>
</evidence>
<dbReference type="Gene3D" id="2.60.40.150">
    <property type="entry name" value="C2 domain"/>
    <property type="match status" value="2"/>
</dbReference>
<dbReference type="PROSITE" id="PS50195">
    <property type="entry name" value="PX"/>
    <property type="match status" value="1"/>
</dbReference>
<dbReference type="GO" id="GO:0005524">
    <property type="term" value="F:ATP binding"/>
    <property type="evidence" value="ECO:0007669"/>
    <property type="project" value="UniProtKB-KW"/>
</dbReference>
<keyword evidence="18" id="KW-0418">Kinase</keyword>
<keyword evidence="24" id="KW-0539">Nucleus</keyword>
<dbReference type="GO" id="GO:0016303">
    <property type="term" value="F:1-phosphatidylinositol-3-kinase activity"/>
    <property type="evidence" value="ECO:0007669"/>
    <property type="project" value="UniProtKB-EC"/>
</dbReference>
<dbReference type="SUPFAM" id="SSF54236">
    <property type="entry name" value="Ubiquitin-like"/>
    <property type="match status" value="1"/>
</dbReference>
<organism evidence="37 38">
    <name type="scientific">Naja naja</name>
    <name type="common">Indian cobra</name>
    <dbReference type="NCBI Taxonomy" id="35670"/>
    <lineage>
        <taxon>Eukaryota</taxon>
        <taxon>Metazoa</taxon>
        <taxon>Chordata</taxon>
        <taxon>Craniata</taxon>
        <taxon>Vertebrata</taxon>
        <taxon>Euteleostomi</taxon>
        <taxon>Lepidosauria</taxon>
        <taxon>Squamata</taxon>
        <taxon>Bifurcata</taxon>
        <taxon>Unidentata</taxon>
        <taxon>Episquamata</taxon>
        <taxon>Toxicofera</taxon>
        <taxon>Serpentes</taxon>
        <taxon>Colubroidea</taxon>
        <taxon>Elapidae</taxon>
        <taxon>Elapinae</taxon>
        <taxon>Naja</taxon>
    </lineage>
</organism>
<evidence type="ECO:0000256" key="30">
    <source>
        <dbReference type="ARBA" id="ARBA00079346"/>
    </source>
</evidence>
<dbReference type="Pfam" id="PF00794">
    <property type="entry name" value="PI3K_rbd"/>
    <property type="match status" value="1"/>
</dbReference>
<feature type="domain" description="PI3K/PI4K catalytic" evidence="34">
    <location>
        <begin position="1062"/>
        <end position="1340"/>
    </location>
</feature>
<dbReference type="PROSITE" id="PS00915">
    <property type="entry name" value="PI3_4_KINASE_1"/>
    <property type="match status" value="1"/>
</dbReference>
<dbReference type="PANTHER" id="PTHR10048:SF28">
    <property type="entry name" value="PHOSPHATIDYLINOSITOL 4-PHOSPHATE 3-KINASE C2 DOMAIN-CONTAINING SUBUNIT ALPHA"/>
    <property type="match status" value="1"/>
</dbReference>
<name>A0A8C6Y501_NAJNA</name>
<dbReference type="Pfam" id="PF00168">
    <property type="entry name" value="C2"/>
    <property type="match status" value="1"/>
</dbReference>
<keyword evidence="19" id="KW-0067">ATP-binding</keyword>
<dbReference type="PROSITE" id="PS51546">
    <property type="entry name" value="PI3K_RBD"/>
    <property type="match status" value="1"/>
</dbReference>
<evidence type="ECO:0000256" key="19">
    <source>
        <dbReference type="ARBA" id="ARBA00022840"/>
    </source>
</evidence>
<dbReference type="InterPro" id="IPR011009">
    <property type="entry name" value="Kinase-like_dom_sf"/>
</dbReference>
<evidence type="ECO:0000256" key="15">
    <source>
        <dbReference type="ARBA" id="ARBA00022583"/>
    </source>
</evidence>
<dbReference type="EC" id="2.7.1.153" evidence="8"/>
<dbReference type="SUPFAM" id="SSF49562">
    <property type="entry name" value="C2 domain (Calcium/lipid-binding domain, CaLB)"/>
    <property type="match status" value="2"/>
</dbReference>
<keyword evidence="22" id="KW-0443">Lipid metabolism</keyword>
<dbReference type="Gene3D" id="3.30.1010.10">
    <property type="entry name" value="Phosphatidylinositol 3-kinase Catalytic Subunit, Chain A, domain 4"/>
    <property type="match status" value="1"/>
</dbReference>
<evidence type="ECO:0000256" key="24">
    <source>
        <dbReference type="ARBA" id="ARBA00023242"/>
    </source>
</evidence>
<dbReference type="GO" id="GO:0048015">
    <property type="term" value="P:phosphatidylinositol-mediated signaling"/>
    <property type="evidence" value="ECO:0007669"/>
    <property type="project" value="TreeGrafter"/>
</dbReference>
<dbReference type="GO" id="GO:0016477">
    <property type="term" value="P:cell migration"/>
    <property type="evidence" value="ECO:0007669"/>
    <property type="project" value="TreeGrafter"/>
</dbReference>
<dbReference type="SUPFAM" id="SSF48371">
    <property type="entry name" value="ARM repeat"/>
    <property type="match status" value="1"/>
</dbReference>
<evidence type="ECO:0000256" key="27">
    <source>
        <dbReference type="ARBA" id="ARBA00023985"/>
    </source>
</evidence>
<dbReference type="SMART" id="SM00146">
    <property type="entry name" value="PI3Kc"/>
    <property type="match status" value="1"/>
</dbReference>
<dbReference type="InterPro" id="IPR036871">
    <property type="entry name" value="PX_dom_sf"/>
</dbReference>
<dbReference type="CDD" id="cd04012">
    <property type="entry name" value="C2A_PI3K_class_II"/>
    <property type="match status" value="1"/>
</dbReference>
<dbReference type="GO" id="GO:0035005">
    <property type="term" value="F:1-phosphatidylinositol-4-phosphate 3-kinase activity"/>
    <property type="evidence" value="ECO:0007669"/>
    <property type="project" value="UniProtKB-EC"/>
</dbReference>
<feature type="domain" description="PX" evidence="33">
    <location>
        <begin position="1379"/>
        <end position="1495"/>
    </location>
</feature>
<dbReference type="Gene3D" id="3.10.20.90">
    <property type="entry name" value="Phosphatidylinositol 3-kinase Catalytic Subunit, Chain A, domain 1"/>
    <property type="match status" value="1"/>
</dbReference>
<dbReference type="GO" id="GO:0006887">
    <property type="term" value="P:exocytosis"/>
    <property type="evidence" value="ECO:0007669"/>
    <property type="project" value="UniProtKB-KW"/>
</dbReference>
<evidence type="ECO:0000313" key="38">
    <source>
        <dbReference type="Proteomes" id="UP000694559"/>
    </source>
</evidence>
<dbReference type="SMART" id="SM00142">
    <property type="entry name" value="PI3K_C2"/>
    <property type="match status" value="1"/>
</dbReference>
<keyword evidence="25" id="KW-0968">Cytoplasmic vesicle</keyword>
<dbReference type="InterPro" id="IPR035892">
    <property type="entry name" value="C2_domain_sf"/>
</dbReference>
<dbReference type="InterPro" id="IPR018936">
    <property type="entry name" value="PI3/4_kinase_CS"/>
</dbReference>
<dbReference type="SMART" id="SM00145">
    <property type="entry name" value="PI3Ka"/>
    <property type="match status" value="1"/>
</dbReference>
<keyword evidence="13" id="KW-0963">Cytoplasm</keyword>
<comment type="catalytic activity">
    <reaction evidence="27">
        <text>a 1,2-diacyl-sn-glycero-3-phospho-(1D-myo-inositol) + ATP = a 1,2-diacyl-sn-glycero-3-phospho-(1D-myo-inositol-3-phosphate) + ADP + H(+)</text>
        <dbReference type="Rhea" id="RHEA:12709"/>
        <dbReference type="ChEBI" id="CHEBI:15378"/>
        <dbReference type="ChEBI" id="CHEBI:30616"/>
        <dbReference type="ChEBI" id="CHEBI:57880"/>
        <dbReference type="ChEBI" id="CHEBI:58088"/>
        <dbReference type="ChEBI" id="CHEBI:456216"/>
        <dbReference type="EC" id="2.7.1.137"/>
    </reaction>
    <physiologicalReaction direction="left-to-right" evidence="27">
        <dbReference type="Rhea" id="RHEA:12710"/>
    </physiologicalReaction>
</comment>
<dbReference type="FunFam" id="2.60.40.150:FF:000036">
    <property type="entry name" value="phosphatidylinositol 4-phosphate 3-kinase C2 domain-containing subunit beta"/>
    <property type="match status" value="1"/>
</dbReference>
<dbReference type="Pfam" id="PF00613">
    <property type="entry name" value="PI3Ka"/>
    <property type="match status" value="1"/>
</dbReference>
<dbReference type="GO" id="GO:0005794">
    <property type="term" value="C:Golgi apparatus"/>
    <property type="evidence" value="ECO:0007669"/>
    <property type="project" value="UniProtKB-SubCell"/>
</dbReference>
<evidence type="ECO:0000256" key="26">
    <source>
        <dbReference type="ARBA" id="ARBA00023981"/>
    </source>
</evidence>
<dbReference type="InterPro" id="IPR036940">
    <property type="entry name" value="PI3/4_kinase_cat_sf"/>
</dbReference>
<dbReference type="FunFam" id="3.30.1520.10:FF:000006">
    <property type="entry name" value="Phosphatidylinositol 4-phosphate 3-kinase C2 domain-containing subunit alpha"/>
    <property type="match status" value="1"/>
</dbReference>
<feature type="region of interest" description="Disordered" evidence="31">
    <location>
        <begin position="250"/>
        <end position="273"/>
    </location>
</feature>
<dbReference type="Gene3D" id="3.30.1520.10">
    <property type="entry name" value="Phox-like domain"/>
    <property type="match status" value="1"/>
</dbReference>
<dbReference type="InterPro" id="IPR037705">
    <property type="entry name" value="PI3-kinase_C2-alpha_cat"/>
</dbReference>
<dbReference type="EC" id="2.7.1.137" evidence="10"/>
<comment type="catalytic activity">
    <reaction evidence="26">
        <text>a 1,2-diacyl-sn-glycero-3-phospho-(1D-myo-inositol-4,5-bisphosphate) + ATP = a 1,2-diacyl-sn-glycero-3-phospho-(1D-myo-inositol-3,4,5-trisphosphate) + ADP + H(+)</text>
        <dbReference type="Rhea" id="RHEA:21292"/>
        <dbReference type="ChEBI" id="CHEBI:15378"/>
        <dbReference type="ChEBI" id="CHEBI:30616"/>
        <dbReference type="ChEBI" id="CHEBI:57836"/>
        <dbReference type="ChEBI" id="CHEBI:58456"/>
        <dbReference type="ChEBI" id="CHEBI:456216"/>
        <dbReference type="EC" id="2.7.1.153"/>
    </reaction>
    <physiologicalReaction direction="left-to-right" evidence="26">
        <dbReference type="Rhea" id="RHEA:21293"/>
    </physiologicalReaction>
</comment>
<evidence type="ECO:0000256" key="18">
    <source>
        <dbReference type="ARBA" id="ARBA00022777"/>
    </source>
</evidence>
<evidence type="ECO:0000259" key="32">
    <source>
        <dbReference type="PROSITE" id="PS50004"/>
    </source>
</evidence>
<evidence type="ECO:0000256" key="21">
    <source>
        <dbReference type="ARBA" id="ARBA00023034"/>
    </source>
</evidence>
<dbReference type="FunFam" id="1.25.40.70:FF:000007">
    <property type="entry name" value="phosphatidylinositol 4-phosphate 3-kinase C2 domain-containing subunit alpha"/>
    <property type="match status" value="1"/>
</dbReference>
<reference evidence="37" key="2">
    <citation type="submission" date="2025-09" db="UniProtKB">
        <authorList>
            <consortium name="Ensembl"/>
        </authorList>
    </citation>
    <scope>IDENTIFICATION</scope>
</reference>
<evidence type="ECO:0000256" key="5">
    <source>
        <dbReference type="ARBA" id="ARBA00004236"/>
    </source>
</evidence>
<evidence type="ECO:0000256" key="29">
    <source>
        <dbReference type="ARBA" id="ARBA00069404"/>
    </source>
</evidence>
<feature type="domain" description="PIK helical" evidence="35">
    <location>
        <begin position="818"/>
        <end position="994"/>
    </location>
</feature>
<comment type="cofactor">
    <cofactor evidence="2">
        <name>Mg(2+)</name>
        <dbReference type="ChEBI" id="CHEBI:18420"/>
    </cofactor>
</comment>
<dbReference type="InterPro" id="IPR029071">
    <property type="entry name" value="Ubiquitin-like_domsf"/>
</dbReference>
<evidence type="ECO:0000259" key="36">
    <source>
        <dbReference type="PROSITE" id="PS51546"/>
    </source>
</evidence>
<dbReference type="GO" id="GO:0030136">
    <property type="term" value="C:clathrin-coated vesicle"/>
    <property type="evidence" value="ECO:0007669"/>
    <property type="project" value="UniProtKB-SubCell"/>
</dbReference>
<evidence type="ECO:0000256" key="25">
    <source>
        <dbReference type="ARBA" id="ARBA00023329"/>
    </source>
</evidence>
<keyword evidence="15" id="KW-0254">Endocytosis</keyword>
<evidence type="ECO:0000256" key="9">
    <source>
        <dbReference type="ARBA" id="ARBA00012013"/>
    </source>
</evidence>
<dbReference type="SMART" id="SM00239">
    <property type="entry name" value="C2"/>
    <property type="match status" value="1"/>
</dbReference>
<feature type="domain" description="C2" evidence="32">
    <location>
        <begin position="1519"/>
        <end position="1638"/>
    </location>
</feature>
<dbReference type="InterPro" id="IPR001263">
    <property type="entry name" value="PI3K_accessory_dom"/>
</dbReference>
<keyword evidence="23" id="KW-0472">Membrane</keyword>
<evidence type="ECO:0000259" key="35">
    <source>
        <dbReference type="PROSITE" id="PS51545"/>
    </source>
</evidence>
<dbReference type="GO" id="GO:0005886">
    <property type="term" value="C:plasma membrane"/>
    <property type="evidence" value="ECO:0007669"/>
    <property type="project" value="UniProtKB-SubCell"/>
</dbReference>
<comment type="cofactor">
    <cofactor evidence="1">
        <name>Ca(2+)</name>
        <dbReference type="ChEBI" id="CHEBI:29108"/>
    </cofactor>
</comment>
<feature type="region of interest" description="Disordered" evidence="31">
    <location>
        <begin position="327"/>
        <end position="350"/>
    </location>
</feature>
<dbReference type="Proteomes" id="UP000694559">
    <property type="component" value="Unplaced"/>
</dbReference>
<gene>
    <name evidence="37" type="primary">PIK3C2A</name>
</gene>
<dbReference type="CDD" id="cd08381">
    <property type="entry name" value="C2B_PI3K_class_II"/>
    <property type="match status" value="1"/>
</dbReference>
<keyword evidence="20" id="KW-0007">Acetylation</keyword>
<keyword evidence="16" id="KW-0808">Transferase</keyword>
<dbReference type="GO" id="GO:0046934">
    <property type="term" value="F:1-phosphatidylinositol-4,5-bisphosphate 3-kinase activity"/>
    <property type="evidence" value="ECO:0007669"/>
    <property type="project" value="UniProtKB-EC"/>
</dbReference>
<evidence type="ECO:0000256" key="23">
    <source>
        <dbReference type="ARBA" id="ARBA00023136"/>
    </source>
</evidence>
<evidence type="ECO:0000256" key="4">
    <source>
        <dbReference type="ARBA" id="ARBA00004132"/>
    </source>
</evidence>
<dbReference type="Ensembl" id="ENSNNAT00000025795.1">
    <property type="protein sequence ID" value="ENSNNAP00000024611.1"/>
    <property type="gene ID" value="ENSNNAG00000016104.1"/>
</dbReference>
<dbReference type="InterPro" id="IPR001683">
    <property type="entry name" value="PX_dom"/>
</dbReference>
<dbReference type="PROSITE" id="PS00916">
    <property type="entry name" value="PI3_4_KINASE_2"/>
    <property type="match status" value="1"/>
</dbReference>